<sequence>MAKTCKTTQGSFTISFATLIMLFLVLILNSNNVQGRTFLDAEEVFKKSKPESYNSENSFSTTLPPASSFSNHNSKREFQAAAHRVPSGPNPESN</sequence>
<dbReference type="AlphaFoldDB" id="A0AAV3QS02"/>
<gene>
    <name evidence="3" type="ORF">LIER_20391</name>
</gene>
<keyword evidence="4" id="KW-1185">Reference proteome</keyword>
<reference evidence="3 4" key="1">
    <citation type="submission" date="2024-01" db="EMBL/GenBank/DDBJ databases">
        <title>The complete chloroplast genome sequence of Lithospermum erythrorhizon: insights into the phylogenetic relationship among Boraginaceae species and the maternal lineages of purple gromwells.</title>
        <authorList>
            <person name="Okada T."/>
            <person name="Watanabe K."/>
        </authorList>
    </citation>
    <scope>NUCLEOTIDE SEQUENCE [LARGE SCALE GENOMIC DNA]</scope>
</reference>
<dbReference type="Proteomes" id="UP001454036">
    <property type="component" value="Unassembled WGS sequence"/>
</dbReference>
<evidence type="ECO:0000256" key="1">
    <source>
        <dbReference type="SAM" id="MobiDB-lite"/>
    </source>
</evidence>
<feature type="transmembrane region" description="Helical" evidence="2">
    <location>
        <begin position="12"/>
        <end position="29"/>
    </location>
</feature>
<keyword evidence="2" id="KW-1133">Transmembrane helix</keyword>
<dbReference type="EMBL" id="BAABME010005171">
    <property type="protein sequence ID" value="GAA0164847.1"/>
    <property type="molecule type" value="Genomic_DNA"/>
</dbReference>
<name>A0AAV3QS02_LITER</name>
<evidence type="ECO:0000313" key="3">
    <source>
        <dbReference type="EMBL" id="GAA0164847.1"/>
    </source>
</evidence>
<keyword evidence="2" id="KW-0472">Membrane</keyword>
<evidence type="ECO:0000313" key="4">
    <source>
        <dbReference type="Proteomes" id="UP001454036"/>
    </source>
</evidence>
<protein>
    <submittedName>
        <fullName evidence="3">Uncharacterized protein</fullName>
    </submittedName>
</protein>
<comment type="caution">
    <text evidence="3">The sequence shown here is derived from an EMBL/GenBank/DDBJ whole genome shotgun (WGS) entry which is preliminary data.</text>
</comment>
<keyword evidence="2" id="KW-0812">Transmembrane</keyword>
<proteinExistence type="predicted"/>
<feature type="compositionally biased region" description="Polar residues" evidence="1">
    <location>
        <begin position="51"/>
        <end position="72"/>
    </location>
</feature>
<accession>A0AAV3QS02</accession>
<feature type="region of interest" description="Disordered" evidence="1">
    <location>
        <begin position="49"/>
        <end position="94"/>
    </location>
</feature>
<organism evidence="3 4">
    <name type="scientific">Lithospermum erythrorhizon</name>
    <name type="common">Purple gromwell</name>
    <name type="synonym">Lithospermum officinale var. erythrorhizon</name>
    <dbReference type="NCBI Taxonomy" id="34254"/>
    <lineage>
        <taxon>Eukaryota</taxon>
        <taxon>Viridiplantae</taxon>
        <taxon>Streptophyta</taxon>
        <taxon>Embryophyta</taxon>
        <taxon>Tracheophyta</taxon>
        <taxon>Spermatophyta</taxon>
        <taxon>Magnoliopsida</taxon>
        <taxon>eudicotyledons</taxon>
        <taxon>Gunneridae</taxon>
        <taxon>Pentapetalae</taxon>
        <taxon>asterids</taxon>
        <taxon>lamiids</taxon>
        <taxon>Boraginales</taxon>
        <taxon>Boraginaceae</taxon>
        <taxon>Boraginoideae</taxon>
        <taxon>Lithospermeae</taxon>
        <taxon>Lithospermum</taxon>
    </lineage>
</organism>
<evidence type="ECO:0000256" key="2">
    <source>
        <dbReference type="SAM" id="Phobius"/>
    </source>
</evidence>